<feature type="region of interest" description="Disordered" evidence="1">
    <location>
        <begin position="200"/>
        <end position="239"/>
    </location>
</feature>
<accession>A0A7I8JM11</accession>
<evidence type="ECO:0000313" key="3">
    <source>
        <dbReference type="Proteomes" id="UP001189122"/>
    </source>
</evidence>
<organism evidence="2">
    <name type="scientific">Spirodela intermedia</name>
    <name type="common">Intermediate duckweed</name>
    <dbReference type="NCBI Taxonomy" id="51605"/>
    <lineage>
        <taxon>Eukaryota</taxon>
        <taxon>Viridiplantae</taxon>
        <taxon>Streptophyta</taxon>
        <taxon>Embryophyta</taxon>
        <taxon>Tracheophyta</taxon>
        <taxon>Spermatophyta</taxon>
        <taxon>Magnoliopsida</taxon>
        <taxon>Liliopsida</taxon>
        <taxon>Araceae</taxon>
        <taxon>Lemnoideae</taxon>
        <taxon>Spirodela</taxon>
    </lineage>
</organism>
<feature type="compositionally biased region" description="Low complexity" evidence="1">
    <location>
        <begin position="62"/>
        <end position="81"/>
    </location>
</feature>
<dbReference type="Proteomes" id="UP001189122">
    <property type="component" value="Unassembled WGS sequence"/>
</dbReference>
<dbReference type="AlphaFoldDB" id="A0A7I8JM11"/>
<dbReference type="EMBL" id="CACRZD030000014">
    <property type="protein sequence ID" value="CAA6671198.1"/>
    <property type="molecule type" value="Genomic_DNA"/>
</dbReference>
<proteinExistence type="predicted"/>
<sequence length="239" mass="24920">MNGFAGRGSPERRAPQACGTRCCTGGSKNRRDSLSVLREDLPLKEGDVRAPEIPSGQETQSAALPGGPQAAPAGDPAAENGGTSGDTRGMEVSKENGMVSAGEAAAILRSDITAPGGQSSVAARPCRKKRRMPKTGRPELNRDDGGEEGNYCQQGVTSEIEASCCRGKRRKAGGSGTGSNDEETSEGRCVHKCTICGTMDTDLNRPPPRGRAMDIDLNRLPPSEDDSGNVPGTIHETTL</sequence>
<gene>
    <name evidence="2" type="ORF">SI7747_14017603</name>
</gene>
<feature type="region of interest" description="Disordered" evidence="1">
    <location>
        <begin position="1"/>
        <end position="188"/>
    </location>
</feature>
<reference evidence="2 3" key="1">
    <citation type="submission" date="2019-12" db="EMBL/GenBank/DDBJ databases">
        <authorList>
            <person name="Scholz U."/>
            <person name="Mascher M."/>
            <person name="Fiebig A."/>
        </authorList>
    </citation>
    <scope>NUCLEOTIDE SEQUENCE</scope>
</reference>
<protein>
    <submittedName>
        <fullName evidence="2">Uncharacterized protein</fullName>
    </submittedName>
</protein>
<feature type="compositionally biased region" description="Basic and acidic residues" evidence="1">
    <location>
        <begin position="29"/>
        <end position="50"/>
    </location>
</feature>
<feature type="compositionally biased region" description="Basic residues" evidence="1">
    <location>
        <begin position="125"/>
        <end position="134"/>
    </location>
</feature>
<evidence type="ECO:0000313" key="2">
    <source>
        <dbReference type="EMBL" id="CAA2631955.1"/>
    </source>
</evidence>
<dbReference type="EMBL" id="LR743601">
    <property type="protein sequence ID" value="CAA2631955.1"/>
    <property type="molecule type" value="Genomic_DNA"/>
</dbReference>
<name>A0A7I8JM11_SPIIN</name>
<evidence type="ECO:0000256" key="1">
    <source>
        <dbReference type="SAM" id="MobiDB-lite"/>
    </source>
</evidence>
<keyword evidence="3" id="KW-1185">Reference proteome</keyword>